<dbReference type="InterPro" id="IPR039567">
    <property type="entry name" value="Gly-zipper"/>
</dbReference>
<evidence type="ECO:0000259" key="3">
    <source>
        <dbReference type="Pfam" id="PF13488"/>
    </source>
</evidence>
<protein>
    <recommendedName>
        <fullName evidence="3">Glycine zipper domain-containing protein</fullName>
    </recommendedName>
</protein>
<dbReference type="RefSeq" id="WP_120371103.1">
    <property type="nucleotide sequence ID" value="NZ_BKYM01000013.1"/>
</dbReference>
<gene>
    <name evidence="4" type="ORF">D7V21_14150</name>
</gene>
<organism evidence="4 5">
    <name type="scientific">Acinetobacter guerrae</name>
    <dbReference type="NCBI Taxonomy" id="1843371"/>
    <lineage>
        <taxon>Bacteria</taxon>
        <taxon>Pseudomonadati</taxon>
        <taxon>Pseudomonadota</taxon>
        <taxon>Gammaproteobacteria</taxon>
        <taxon>Moraxellales</taxon>
        <taxon>Moraxellaceae</taxon>
        <taxon>Acinetobacter</taxon>
    </lineage>
</organism>
<evidence type="ECO:0000313" key="4">
    <source>
        <dbReference type="EMBL" id="RKG31382.1"/>
    </source>
</evidence>
<evidence type="ECO:0000256" key="1">
    <source>
        <dbReference type="SAM" id="MobiDB-lite"/>
    </source>
</evidence>
<keyword evidence="5" id="KW-1185">Reference proteome</keyword>
<dbReference type="Pfam" id="PF13488">
    <property type="entry name" value="Gly-zipper_Omp"/>
    <property type="match status" value="1"/>
</dbReference>
<reference evidence="4 5" key="1">
    <citation type="submission" date="2018-09" db="EMBL/GenBank/DDBJ databases">
        <title>The draft genome of Acinetobacter spp. strains.</title>
        <authorList>
            <person name="Qin J."/>
            <person name="Feng Y."/>
            <person name="Zong Z."/>
        </authorList>
    </citation>
    <scope>NUCLEOTIDE SEQUENCE [LARGE SCALE GENOMIC DNA]</scope>
    <source>
        <strain evidence="4 5">WCHAc060096</strain>
    </source>
</reference>
<feature type="transmembrane region" description="Helical" evidence="2">
    <location>
        <begin position="36"/>
        <end position="61"/>
    </location>
</feature>
<dbReference type="Proteomes" id="UP000269001">
    <property type="component" value="Unassembled WGS sequence"/>
</dbReference>
<feature type="compositionally biased region" description="Polar residues" evidence="1">
    <location>
        <begin position="1"/>
        <end position="21"/>
    </location>
</feature>
<feature type="region of interest" description="Disordered" evidence="1">
    <location>
        <begin position="1"/>
        <end position="29"/>
    </location>
</feature>
<sequence>MATDQNSSILDTANTSTANEQESAKKSRFSPTVKGVVIGAVAGSILPVFGTFSGALIGGIAGKLYSRRCQQTHASA</sequence>
<evidence type="ECO:0000313" key="5">
    <source>
        <dbReference type="Proteomes" id="UP000269001"/>
    </source>
</evidence>
<keyword evidence="2" id="KW-0472">Membrane</keyword>
<feature type="domain" description="Glycine zipper" evidence="3">
    <location>
        <begin position="35"/>
        <end position="70"/>
    </location>
</feature>
<keyword evidence="2" id="KW-0812">Transmembrane</keyword>
<dbReference type="AlphaFoldDB" id="A0A3A8E8N9"/>
<name>A0A3A8E8N9_9GAMM</name>
<keyword evidence="2" id="KW-1133">Transmembrane helix</keyword>
<dbReference type="EMBL" id="RAXU01000021">
    <property type="protein sequence ID" value="RKG31382.1"/>
    <property type="molecule type" value="Genomic_DNA"/>
</dbReference>
<accession>A0A3A8E8N9</accession>
<evidence type="ECO:0000256" key="2">
    <source>
        <dbReference type="SAM" id="Phobius"/>
    </source>
</evidence>
<proteinExistence type="predicted"/>
<comment type="caution">
    <text evidence="4">The sequence shown here is derived from an EMBL/GenBank/DDBJ whole genome shotgun (WGS) entry which is preliminary data.</text>
</comment>